<name>A0A0F9FQB0_9ZZZZ</name>
<protein>
    <submittedName>
        <fullName evidence="1">Uncharacterized protein</fullName>
    </submittedName>
</protein>
<sequence length="162" mass="18508">MWTRFWDMHSGGSLKEKPYSHIYIEAPKEEACLIFFNRYGHNPNRVTCTCCGEDYSIDTHESLAQLTGFERGCQTLKVPQDDQGLYQNDDPIIVAHMYLEDGEKPPNGYIVEKAMGLSALNHGYQPLKDYLMRDDVDLILAQDIKASDREGVVPDQGYVWVD</sequence>
<dbReference type="AlphaFoldDB" id="A0A0F9FQB0"/>
<proteinExistence type="predicted"/>
<reference evidence="1" key="1">
    <citation type="journal article" date="2015" name="Nature">
        <title>Complex archaea that bridge the gap between prokaryotes and eukaryotes.</title>
        <authorList>
            <person name="Spang A."/>
            <person name="Saw J.H."/>
            <person name="Jorgensen S.L."/>
            <person name="Zaremba-Niedzwiedzka K."/>
            <person name="Martijn J."/>
            <person name="Lind A.E."/>
            <person name="van Eijk R."/>
            <person name="Schleper C."/>
            <person name="Guy L."/>
            <person name="Ettema T.J."/>
        </authorList>
    </citation>
    <scope>NUCLEOTIDE SEQUENCE</scope>
</reference>
<comment type="caution">
    <text evidence="1">The sequence shown here is derived from an EMBL/GenBank/DDBJ whole genome shotgun (WGS) entry which is preliminary data.</text>
</comment>
<gene>
    <name evidence="1" type="ORF">LCGC14_1925100</name>
</gene>
<dbReference type="EMBL" id="LAZR01020576">
    <property type="protein sequence ID" value="KKL88398.1"/>
    <property type="molecule type" value="Genomic_DNA"/>
</dbReference>
<evidence type="ECO:0000313" key="1">
    <source>
        <dbReference type="EMBL" id="KKL88398.1"/>
    </source>
</evidence>
<accession>A0A0F9FQB0</accession>
<organism evidence="1">
    <name type="scientific">marine sediment metagenome</name>
    <dbReference type="NCBI Taxonomy" id="412755"/>
    <lineage>
        <taxon>unclassified sequences</taxon>
        <taxon>metagenomes</taxon>
        <taxon>ecological metagenomes</taxon>
    </lineage>
</organism>